<evidence type="ECO:0000256" key="5">
    <source>
        <dbReference type="ARBA" id="ARBA00022777"/>
    </source>
</evidence>
<evidence type="ECO:0000256" key="7">
    <source>
        <dbReference type="ARBA" id="ARBA00022993"/>
    </source>
</evidence>
<dbReference type="UniPathway" id="UPA00241">
    <property type="reaction ID" value="UER00356"/>
</dbReference>
<evidence type="ECO:0000256" key="8">
    <source>
        <dbReference type="HAMAP-Rule" id="MF_00376"/>
    </source>
</evidence>
<dbReference type="InterPro" id="IPR001977">
    <property type="entry name" value="Depp_CoAkinase"/>
</dbReference>
<keyword evidence="4 8" id="KW-0547">Nucleotide-binding</keyword>
<dbReference type="EMBL" id="LEPB01000004">
    <property type="protein sequence ID" value="RCA10801.1"/>
    <property type="molecule type" value="Genomic_DNA"/>
</dbReference>
<dbReference type="STRING" id="53345.LIU_09065"/>
<keyword evidence="6 8" id="KW-0067">ATP-binding</keyword>
<dbReference type="Gene3D" id="3.40.50.300">
    <property type="entry name" value="P-loop containing nucleotide triphosphate hydrolases"/>
    <property type="match status" value="1"/>
</dbReference>
<dbReference type="GO" id="GO:0015937">
    <property type="term" value="P:coenzyme A biosynthetic process"/>
    <property type="evidence" value="ECO:0007669"/>
    <property type="project" value="UniProtKB-UniRule"/>
</dbReference>
<dbReference type="FunFam" id="3.40.50.300:FF:000991">
    <property type="entry name" value="Dephospho-CoA kinase"/>
    <property type="match status" value="1"/>
</dbReference>
<dbReference type="GO" id="GO:0004140">
    <property type="term" value="F:dephospho-CoA kinase activity"/>
    <property type="evidence" value="ECO:0007669"/>
    <property type="project" value="UniProtKB-UniRule"/>
</dbReference>
<accession>A0A367CDU4</accession>
<comment type="catalytic activity">
    <reaction evidence="8">
        <text>3'-dephospho-CoA + ATP = ADP + CoA + H(+)</text>
        <dbReference type="Rhea" id="RHEA:18245"/>
        <dbReference type="ChEBI" id="CHEBI:15378"/>
        <dbReference type="ChEBI" id="CHEBI:30616"/>
        <dbReference type="ChEBI" id="CHEBI:57287"/>
        <dbReference type="ChEBI" id="CHEBI:57328"/>
        <dbReference type="ChEBI" id="CHEBI:456216"/>
        <dbReference type="EC" id="2.7.1.24"/>
    </reaction>
</comment>
<dbReference type="NCBIfam" id="TIGR00152">
    <property type="entry name" value="dephospho-CoA kinase"/>
    <property type="match status" value="1"/>
</dbReference>
<sequence length="210" mass="23373">MSKLPKTENKIGFVLGLTGGIATGKSTAAAIFSNHGIPIVDGDIIAREVVAPKSEGLLALVSVFGDVILQKNGTLDRKALGQIVFNSAEERKKMDRLLDPFIRTAITEKIEQLKTEYPLVVADIPLLYEGHYEQLMDAVAVVYLPENIQIRRLMKRNHLSLEEAKQRVSSQLSIEEKKALADIVFDNSGSKEMLEAQIKNWLAESRNRFL</sequence>
<evidence type="ECO:0000256" key="6">
    <source>
        <dbReference type="ARBA" id="ARBA00022840"/>
    </source>
</evidence>
<dbReference type="AlphaFoldDB" id="A0A367CDU4"/>
<name>A0A367CDU4_9ENTE</name>
<keyword evidence="7 8" id="KW-0173">Coenzyme A biosynthesis</keyword>
<dbReference type="PANTHER" id="PTHR10695:SF46">
    <property type="entry name" value="BIFUNCTIONAL COENZYME A SYNTHASE-RELATED"/>
    <property type="match status" value="1"/>
</dbReference>
<dbReference type="GO" id="GO:0005524">
    <property type="term" value="F:ATP binding"/>
    <property type="evidence" value="ECO:0007669"/>
    <property type="project" value="UniProtKB-UniRule"/>
</dbReference>
<dbReference type="HAMAP" id="MF_00376">
    <property type="entry name" value="Dephospho_CoA_kinase"/>
    <property type="match status" value="1"/>
</dbReference>
<dbReference type="SUPFAM" id="SSF52540">
    <property type="entry name" value="P-loop containing nucleoside triphosphate hydrolases"/>
    <property type="match status" value="1"/>
</dbReference>
<evidence type="ECO:0000313" key="11">
    <source>
        <dbReference type="Proteomes" id="UP000252797"/>
    </source>
</evidence>
<dbReference type="PROSITE" id="PS51219">
    <property type="entry name" value="DPCK"/>
    <property type="match status" value="1"/>
</dbReference>
<dbReference type="PANTHER" id="PTHR10695">
    <property type="entry name" value="DEPHOSPHO-COA KINASE-RELATED"/>
    <property type="match status" value="1"/>
</dbReference>
<gene>
    <name evidence="8" type="primary">coaE</name>
    <name evidence="10" type="ORF">EA71_01554</name>
</gene>
<evidence type="ECO:0000256" key="2">
    <source>
        <dbReference type="ARBA" id="ARBA00022490"/>
    </source>
</evidence>
<evidence type="ECO:0000256" key="4">
    <source>
        <dbReference type="ARBA" id="ARBA00022741"/>
    </source>
</evidence>
<evidence type="ECO:0000256" key="1">
    <source>
        <dbReference type="ARBA" id="ARBA00009018"/>
    </source>
</evidence>
<dbReference type="CDD" id="cd02022">
    <property type="entry name" value="DPCK"/>
    <property type="match status" value="1"/>
</dbReference>
<feature type="binding site" evidence="8">
    <location>
        <begin position="22"/>
        <end position="27"/>
    </location>
    <ligand>
        <name>ATP</name>
        <dbReference type="ChEBI" id="CHEBI:30616"/>
    </ligand>
</feature>
<evidence type="ECO:0000256" key="9">
    <source>
        <dbReference type="NCBIfam" id="TIGR00152"/>
    </source>
</evidence>
<dbReference type="InterPro" id="IPR027417">
    <property type="entry name" value="P-loop_NTPase"/>
</dbReference>
<comment type="subcellular location">
    <subcellularLocation>
        <location evidence="8">Cytoplasm</location>
    </subcellularLocation>
</comment>
<dbReference type="EC" id="2.7.1.24" evidence="8 9"/>
<dbReference type="Proteomes" id="UP000252797">
    <property type="component" value="Unassembled WGS sequence"/>
</dbReference>
<dbReference type="Pfam" id="PF01121">
    <property type="entry name" value="CoaE"/>
    <property type="match status" value="1"/>
</dbReference>
<dbReference type="RefSeq" id="WP_113845713.1">
    <property type="nucleotide sequence ID" value="NZ_LEPB01000004.1"/>
</dbReference>
<comment type="caution">
    <text evidence="10">The sequence shown here is derived from an EMBL/GenBank/DDBJ whole genome shotgun (WGS) entry which is preliminary data.</text>
</comment>
<keyword evidence="5 8" id="KW-0418">Kinase</keyword>
<comment type="similarity">
    <text evidence="1 8">Belongs to the CoaE family.</text>
</comment>
<keyword evidence="2 8" id="KW-0963">Cytoplasm</keyword>
<proteinExistence type="inferred from homology"/>
<keyword evidence="3 8" id="KW-0808">Transferase</keyword>
<organism evidence="10 11">
    <name type="scientific">Enterococcus durans</name>
    <dbReference type="NCBI Taxonomy" id="53345"/>
    <lineage>
        <taxon>Bacteria</taxon>
        <taxon>Bacillati</taxon>
        <taxon>Bacillota</taxon>
        <taxon>Bacilli</taxon>
        <taxon>Lactobacillales</taxon>
        <taxon>Enterococcaceae</taxon>
        <taxon>Enterococcus</taxon>
    </lineage>
</organism>
<reference evidence="10 11" key="1">
    <citation type="submission" date="2015-06" db="EMBL/GenBank/DDBJ databases">
        <title>The Genome Sequence of Enterococcus durans 4EA1.</title>
        <authorList>
            <consortium name="The Broad Institute Genomics Platform"/>
            <consortium name="The Broad Institute Genome Sequencing Center for Infectious Disease"/>
            <person name="Earl A.M."/>
            <person name="Van Tyne D."/>
            <person name="Lebreton F."/>
            <person name="Saavedra J.T."/>
            <person name="Gilmore M.S."/>
            <person name="Manson Mcguire A."/>
            <person name="Clock S."/>
            <person name="Crupain M."/>
            <person name="Rangan U."/>
            <person name="Young S."/>
            <person name="Abouelleil A."/>
            <person name="Cao P."/>
            <person name="Chapman S.B."/>
            <person name="Griggs A."/>
            <person name="Priest M."/>
            <person name="Shea T."/>
            <person name="Wortman J."/>
            <person name="Nusbaum C."/>
            <person name="Birren B."/>
        </authorList>
    </citation>
    <scope>NUCLEOTIDE SEQUENCE [LARGE SCALE GENOMIC DNA]</scope>
    <source>
        <strain evidence="10 11">4EA1</strain>
    </source>
</reference>
<evidence type="ECO:0000313" key="10">
    <source>
        <dbReference type="EMBL" id="RCA10801.1"/>
    </source>
</evidence>
<comment type="function">
    <text evidence="8">Catalyzes the phosphorylation of the 3'-hydroxyl group of dephosphocoenzyme A to form coenzyme A.</text>
</comment>
<dbReference type="GO" id="GO:0005737">
    <property type="term" value="C:cytoplasm"/>
    <property type="evidence" value="ECO:0007669"/>
    <property type="project" value="UniProtKB-SubCell"/>
</dbReference>
<evidence type="ECO:0000256" key="3">
    <source>
        <dbReference type="ARBA" id="ARBA00022679"/>
    </source>
</evidence>
<comment type="pathway">
    <text evidence="8">Cofactor biosynthesis; coenzyme A biosynthesis; CoA from (R)-pantothenate: step 5/5.</text>
</comment>
<protein>
    <recommendedName>
        <fullName evidence="8 9">Dephospho-CoA kinase</fullName>
        <ecNumber evidence="8 9">2.7.1.24</ecNumber>
    </recommendedName>
    <alternativeName>
        <fullName evidence="8">Dephosphocoenzyme A kinase</fullName>
    </alternativeName>
</protein>